<evidence type="ECO:0000313" key="1">
    <source>
        <dbReference type="EMBL" id="KAH7913521.1"/>
    </source>
</evidence>
<comment type="caution">
    <text evidence="1">The sequence shown here is derived from an EMBL/GenBank/DDBJ whole genome shotgun (WGS) entry which is preliminary data.</text>
</comment>
<accession>A0ACB8AJ11</accession>
<dbReference type="Proteomes" id="UP000790377">
    <property type="component" value="Unassembled WGS sequence"/>
</dbReference>
<dbReference type="EMBL" id="MU267629">
    <property type="protein sequence ID" value="KAH7913521.1"/>
    <property type="molecule type" value="Genomic_DNA"/>
</dbReference>
<proteinExistence type="predicted"/>
<evidence type="ECO:0000313" key="2">
    <source>
        <dbReference type="Proteomes" id="UP000790377"/>
    </source>
</evidence>
<protein>
    <submittedName>
        <fullName evidence="1">Uncharacterized protein</fullName>
    </submittedName>
</protein>
<keyword evidence="2" id="KW-1185">Reference proteome</keyword>
<reference evidence="1" key="1">
    <citation type="journal article" date="2021" name="New Phytol.">
        <title>Evolutionary innovations through gain and loss of genes in the ectomycorrhizal Boletales.</title>
        <authorList>
            <person name="Wu G."/>
            <person name="Miyauchi S."/>
            <person name="Morin E."/>
            <person name="Kuo A."/>
            <person name="Drula E."/>
            <person name="Varga T."/>
            <person name="Kohler A."/>
            <person name="Feng B."/>
            <person name="Cao Y."/>
            <person name="Lipzen A."/>
            <person name="Daum C."/>
            <person name="Hundley H."/>
            <person name="Pangilinan J."/>
            <person name="Johnson J."/>
            <person name="Barry K."/>
            <person name="LaButti K."/>
            <person name="Ng V."/>
            <person name="Ahrendt S."/>
            <person name="Min B."/>
            <person name="Choi I.G."/>
            <person name="Park H."/>
            <person name="Plett J.M."/>
            <person name="Magnuson J."/>
            <person name="Spatafora J.W."/>
            <person name="Nagy L.G."/>
            <person name="Henrissat B."/>
            <person name="Grigoriev I.V."/>
            <person name="Yang Z.L."/>
            <person name="Xu J."/>
            <person name="Martin F.M."/>
        </authorList>
    </citation>
    <scope>NUCLEOTIDE SEQUENCE</scope>
    <source>
        <strain evidence="1">ATCC 28755</strain>
    </source>
</reference>
<sequence>MKSRCGCSTCVTLLIWPITNARQTTLTASNTSRIDARDSGDEHNISSLLRERSEMESESKDAVSFNASLSVPDS</sequence>
<gene>
    <name evidence="1" type="ORF">BJ138DRAFT_1145902</name>
</gene>
<name>A0ACB8AJ11_9AGAM</name>
<organism evidence="1 2">
    <name type="scientific">Hygrophoropsis aurantiaca</name>
    <dbReference type="NCBI Taxonomy" id="72124"/>
    <lineage>
        <taxon>Eukaryota</taxon>
        <taxon>Fungi</taxon>
        <taxon>Dikarya</taxon>
        <taxon>Basidiomycota</taxon>
        <taxon>Agaricomycotina</taxon>
        <taxon>Agaricomycetes</taxon>
        <taxon>Agaricomycetidae</taxon>
        <taxon>Boletales</taxon>
        <taxon>Coniophorineae</taxon>
        <taxon>Hygrophoropsidaceae</taxon>
        <taxon>Hygrophoropsis</taxon>
    </lineage>
</organism>